<dbReference type="HOGENOM" id="CLU_1058737_0_0_1"/>
<comment type="similarity">
    <text evidence="1">Belongs to the HscB family.</text>
</comment>
<reference evidence="4 5" key="1">
    <citation type="journal article" date="2007" name="Nature">
        <title>Evolution of genes and genomes on the Drosophila phylogeny.</title>
        <authorList>
            <consortium name="Drosophila 12 Genomes Consortium"/>
            <person name="Clark A.G."/>
            <person name="Eisen M.B."/>
            <person name="Smith D.R."/>
            <person name="Bergman C.M."/>
            <person name="Oliver B."/>
            <person name="Markow T.A."/>
            <person name="Kaufman T.C."/>
            <person name="Kellis M."/>
            <person name="Gelbart W."/>
            <person name="Iyer V.N."/>
            <person name="Pollard D.A."/>
            <person name="Sackton T.B."/>
            <person name="Larracuente A.M."/>
            <person name="Singh N.D."/>
            <person name="Abad J.P."/>
            <person name="Abt D.N."/>
            <person name="Adryan B."/>
            <person name="Aguade M."/>
            <person name="Akashi H."/>
            <person name="Anderson W.W."/>
            <person name="Aquadro C.F."/>
            <person name="Ardell D.H."/>
            <person name="Arguello R."/>
            <person name="Artieri C.G."/>
            <person name="Barbash D.A."/>
            <person name="Barker D."/>
            <person name="Barsanti P."/>
            <person name="Batterham P."/>
            <person name="Batzoglou S."/>
            <person name="Begun D."/>
            <person name="Bhutkar A."/>
            <person name="Blanco E."/>
            <person name="Bosak S.A."/>
            <person name="Bradley R.K."/>
            <person name="Brand A.D."/>
            <person name="Brent M.R."/>
            <person name="Brooks A.N."/>
            <person name="Brown R.H."/>
            <person name="Butlin R.K."/>
            <person name="Caggese C."/>
            <person name="Calvi B.R."/>
            <person name="Bernardo de Carvalho A."/>
            <person name="Caspi A."/>
            <person name="Castrezana S."/>
            <person name="Celniker S.E."/>
            <person name="Chang J.L."/>
            <person name="Chapple C."/>
            <person name="Chatterji S."/>
            <person name="Chinwalla A."/>
            <person name="Civetta A."/>
            <person name="Clifton S.W."/>
            <person name="Comeron J.M."/>
            <person name="Costello J.C."/>
            <person name="Coyne J.A."/>
            <person name="Daub J."/>
            <person name="David R.G."/>
            <person name="Delcher A.L."/>
            <person name="Delehaunty K."/>
            <person name="Do C.B."/>
            <person name="Ebling H."/>
            <person name="Edwards K."/>
            <person name="Eickbush T."/>
            <person name="Evans J.D."/>
            <person name="Filipski A."/>
            <person name="Findeiss S."/>
            <person name="Freyhult E."/>
            <person name="Fulton L."/>
            <person name="Fulton R."/>
            <person name="Garcia A.C."/>
            <person name="Gardiner A."/>
            <person name="Garfield D.A."/>
            <person name="Garvin B.E."/>
            <person name="Gibson G."/>
            <person name="Gilbert D."/>
            <person name="Gnerre S."/>
            <person name="Godfrey J."/>
            <person name="Good R."/>
            <person name="Gotea V."/>
            <person name="Gravely B."/>
            <person name="Greenberg A.J."/>
            <person name="Griffiths-Jones S."/>
            <person name="Gross S."/>
            <person name="Guigo R."/>
            <person name="Gustafson E.A."/>
            <person name="Haerty W."/>
            <person name="Hahn M.W."/>
            <person name="Halligan D.L."/>
            <person name="Halpern A.L."/>
            <person name="Halter G.M."/>
            <person name="Han M.V."/>
            <person name="Heger A."/>
            <person name="Hillier L."/>
            <person name="Hinrichs A.S."/>
            <person name="Holmes I."/>
            <person name="Hoskins R.A."/>
            <person name="Hubisz M.J."/>
            <person name="Hultmark D."/>
            <person name="Huntley M.A."/>
            <person name="Jaffe D.B."/>
            <person name="Jagadeeshan S."/>
            <person name="Jeck W.R."/>
            <person name="Johnson J."/>
            <person name="Jones C.D."/>
            <person name="Jordan W.C."/>
            <person name="Karpen G.H."/>
            <person name="Kataoka E."/>
            <person name="Keightley P.D."/>
            <person name="Kheradpour P."/>
            <person name="Kirkness E.F."/>
            <person name="Koerich L.B."/>
            <person name="Kristiansen K."/>
            <person name="Kudrna D."/>
            <person name="Kulathinal R.J."/>
            <person name="Kumar S."/>
            <person name="Kwok R."/>
            <person name="Lander E."/>
            <person name="Langley C.H."/>
            <person name="Lapoint R."/>
            <person name="Lazzaro B.P."/>
            <person name="Lee S.J."/>
            <person name="Levesque L."/>
            <person name="Li R."/>
            <person name="Lin C.F."/>
            <person name="Lin M.F."/>
            <person name="Lindblad-Toh K."/>
            <person name="Llopart A."/>
            <person name="Long M."/>
            <person name="Low L."/>
            <person name="Lozovsky E."/>
            <person name="Lu J."/>
            <person name="Luo M."/>
            <person name="Machado C.A."/>
            <person name="Makalowski W."/>
            <person name="Marzo M."/>
            <person name="Matsuda M."/>
            <person name="Matzkin L."/>
            <person name="McAllister B."/>
            <person name="McBride C.S."/>
            <person name="McKernan B."/>
            <person name="McKernan K."/>
            <person name="Mendez-Lago M."/>
            <person name="Minx P."/>
            <person name="Mollenhauer M.U."/>
            <person name="Montooth K."/>
            <person name="Mount S.M."/>
            <person name="Mu X."/>
            <person name="Myers E."/>
            <person name="Negre B."/>
            <person name="Newfeld S."/>
            <person name="Nielsen R."/>
            <person name="Noor M.A."/>
            <person name="O'Grady P."/>
            <person name="Pachter L."/>
            <person name="Papaceit M."/>
            <person name="Parisi M.J."/>
            <person name="Parisi M."/>
            <person name="Parts L."/>
            <person name="Pedersen J.S."/>
            <person name="Pesole G."/>
            <person name="Phillippy A.M."/>
            <person name="Ponting C.P."/>
            <person name="Pop M."/>
            <person name="Porcelli D."/>
            <person name="Powell J.R."/>
            <person name="Prohaska S."/>
            <person name="Pruitt K."/>
            <person name="Puig M."/>
            <person name="Quesneville H."/>
            <person name="Ram K.R."/>
            <person name="Rand D."/>
            <person name="Rasmussen M.D."/>
            <person name="Reed L.K."/>
            <person name="Reenan R."/>
            <person name="Reily A."/>
            <person name="Remington K.A."/>
            <person name="Rieger T.T."/>
            <person name="Ritchie M.G."/>
            <person name="Robin C."/>
            <person name="Rogers Y.H."/>
            <person name="Rohde C."/>
            <person name="Rozas J."/>
            <person name="Rubenfield M.J."/>
            <person name="Ruiz A."/>
            <person name="Russo S."/>
            <person name="Salzberg S.L."/>
            <person name="Sanchez-Gracia A."/>
            <person name="Saranga D.J."/>
            <person name="Sato H."/>
            <person name="Schaeffer S.W."/>
            <person name="Schatz M.C."/>
            <person name="Schlenke T."/>
            <person name="Schwartz R."/>
            <person name="Segarra C."/>
            <person name="Singh R.S."/>
            <person name="Sirot L."/>
            <person name="Sirota M."/>
            <person name="Sisneros N.B."/>
            <person name="Smith C.D."/>
            <person name="Smith T.F."/>
            <person name="Spieth J."/>
            <person name="Stage D.E."/>
            <person name="Stark A."/>
            <person name="Stephan W."/>
            <person name="Strausberg R.L."/>
            <person name="Strempel S."/>
            <person name="Sturgill D."/>
            <person name="Sutton G."/>
            <person name="Sutton G.G."/>
            <person name="Tao W."/>
            <person name="Teichmann S."/>
            <person name="Tobari Y.N."/>
            <person name="Tomimura Y."/>
            <person name="Tsolas J.M."/>
            <person name="Valente V.L."/>
            <person name="Venter E."/>
            <person name="Venter J.C."/>
            <person name="Vicario S."/>
            <person name="Vieira F.G."/>
            <person name="Vilella A.J."/>
            <person name="Villasante A."/>
            <person name="Walenz B."/>
            <person name="Wang J."/>
            <person name="Wasserman M."/>
            <person name="Watts T."/>
            <person name="Wilson D."/>
            <person name="Wilson R.K."/>
            <person name="Wing R.A."/>
            <person name="Wolfner M.F."/>
            <person name="Wong A."/>
            <person name="Wong G.K."/>
            <person name="Wu C.I."/>
            <person name="Wu G."/>
            <person name="Yamamoto D."/>
            <person name="Yang H.P."/>
            <person name="Yang S.P."/>
            <person name="Yorke J.A."/>
            <person name="Yoshida K."/>
            <person name="Zdobnov E."/>
            <person name="Zhang P."/>
            <person name="Zhang Y."/>
            <person name="Zimin A.V."/>
            <person name="Baldwin J."/>
            <person name="Abdouelleil A."/>
            <person name="Abdulkadir J."/>
            <person name="Abebe A."/>
            <person name="Abera B."/>
            <person name="Abreu J."/>
            <person name="Acer S.C."/>
            <person name="Aftuck L."/>
            <person name="Alexander A."/>
            <person name="An P."/>
            <person name="Anderson E."/>
            <person name="Anderson S."/>
            <person name="Arachi H."/>
            <person name="Azer M."/>
            <person name="Bachantsang P."/>
            <person name="Barry A."/>
            <person name="Bayul T."/>
            <person name="Berlin A."/>
            <person name="Bessette D."/>
            <person name="Bloom T."/>
            <person name="Blye J."/>
            <person name="Boguslavskiy L."/>
            <person name="Bonnet C."/>
            <person name="Boukhgalter B."/>
            <person name="Bourzgui I."/>
            <person name="Brown A."/>
            <person name="Cahill P."/>
            <person name="Channer S."/>
            <person name="Cheshatsang Y."/>
            <person name="Chuda L."/>
            <person name="Citroen M."/>
            <person name="Collymore A."/>
            <person name="Cooke P."/>
            <person name="Costello M."/>
            <person name="D'Aco K."/>
            <person name="Daza R."/>
            <person name="De Haan G."/>
            <person name="DeGray S."/>
            <person name="DeMaso C."/>
            <person name="Dhargay N."/>
            <person name="Dooley K."/>
            <person name="Dooley E."/>
            <person name="Doricent M."/>
            <person name="Dorje P."/>
            <person name="Dorjee K."/>
            <person name="Dupes A."/>
            <person name="Elong R."/>
            <person name="Falk J."/>
            <person name="Farina A."/>
            <person name="Faro S."/>
            <person name="Ferguson D."/>
            <person name="Fisher S."/>
            <person name="Foley C.D."/>
            <person name="Franke A."/>
            <person name="Friedrich D."/>
            <person name="Gadbois L."/>
            <person name="Gearin G."/>
            <person name="Gearin C.R."/>
            <person name="Giannoukos G."/>
            <person name="Goode T."/>
            <person name="Graham J."/>
            <person name="Grandbois E."/>
            <person name="Grewal S."/>
            <person name="Gyaltsen K."/>
            <person name="Hafez N."/>
            <person name="Hagos B."/>
            <person name="Hall J."/>
            <person name="Henson C."/>
            <person name="Hollinger A."/>
            <person name="Honan T."/>
            <person name="Huard M.D."/>
            <person name="Hughes L."/>
            <person name="Hurhula B."/>
            <person name="Husby M.E."/>
            <person name="Kamat A."/>
            <person name="Kanga B."/>
            <person name="Kashin S."/>
            <person name="Khazanovich D."/>
            <person name="Kisner P."/>
            <person name="Lance K."/>
            <person name="Lara M."/>
            <person name="Lee W."/>
            <person name="Lennon N."/>
            <person name="Letendre F."/>
            <person name="LeVine R."/>
            <person name="Lipovsky A."/>
            <person name="Liu X."/>
            <person name="Liu J."/>
            <person name="Liu S."/>
            <person name="Lokyitsang T."/>
            <person name="Lokyitsang Y."/>
            <person name="Lubonja R."/>
            <person name="Lui A."/>
            <person name="MacDonald P."/>
            <person name="Magnisalis V."/>
            <person name="Maru K."/>
            <person name="Matthews C."/>
            <person name="McCusker W."/>
            <person name="McDonough S."/>
            <person name="Mehta T."/>
            <person name="Meldrim J."/>
            <person name="Meneus L."/>
            <person name="Mihai O."/>
            <person name="Mihalev A."/>
            <person name="Mihova T."/>
            <person name="Mittelman R."/>
            <person name="Mlenga V."/>
            <person name="Montmayeur A."/>
            <person name="Mulrain L."/>
            <person name="Navidi A."/>
            <person name="Naylor J."/>
            <person name="Negash T."/>
            <person name="Nguyen T."/>
            <person name="Nguyen N."/>
            <person name="Nicol R."/>
            <person name="Norbu C."/>
            <person name="Norbu N."/>
            <person name="Novod N."/>
            <person name="O'Neill B."/>
            <person name="Osman S."/>
            <person name="Markiewicz E."/>
            <person name="Oyono O.L."/>
            <person name="Patti C."/>
            <person name="Phunkhang P."/>
            <person name="Pierre F."/>
            <person name="Priest M."/>
            <person name="Raghuraman S."/>
            <person name="Rege F."/>
            <person name="Reyes R."/>
            <person name="Rise C."/>
            <person name="Rogov P."/>
            <person name="Ross K."/>
            <person name="Ryan E."/>
            <person name="Settipalli S."/>
            <person name="Shea T."/>
            <person name="Sherpa N."/>
            <person name="Shi L."/>
            <person name="Shih D."/>
            <person name="Sparrow T."/>
            <person name="Spaulding J."/>
            <person name="Stalker J."/>
            <person name="Stange-Thomann N."/>
            <person name="Stavropoulos S."/>
            <person name="Stone C."/>
            <person name="Strader C."/>
            <person name="Tesfaye S."/>
            <person name="Thomson T."/>
            <person name="Thoulutsang Y."/>
            <person name="Thoulutsang D."/>
            <person name="Topham K."/>
            <person name="Topping I."/>
            <person name="Tsamla T."/>
            <person name="Vassiliev H."/>
            <person name="Vo A."/>
            <person name="Wangchuk T."/>
            <person name="Wangdi T."/>
            <person name="Weiand M."/>
            <person name="Wilkinson J."/>
            <person name="Wilson A."/>
            <person name="Yadav S."/>
            <person name="Young G."/>
            <person name="Yu Q."/>
            <person name="Zembek L."/>
            <person name="Zhong D."/>
            <person name="Zimmer A."/>
            <person name="Zwirko Z."/>
            <person name="Jaffe D.B."/>
            <person name="Alvarez P."/>
            <person name="Brockman W."/>
            <person name="Butler J."/>
            <person name="Chin C."/>
            <person name="Gnerre S."/>
            <person name="Grabherr M."/>
            <person name="Kleber M."/>
            <person name="Mauceli E."/>
            <person name="MacCallum I."/>
        </authorList>
    </citation>
    <scope>NUCLEOTIDE SEQUENCE [LARGE SCALE GENOMIC DNA]</scope>
    <source>
        <strain evidence="5">Tucson 14030-0811.24</strain>
    </source>
</reference>
<name>B4MN80_DROWI</name>
<organism evidence="4 5">
    <name type="scientific">Drosophila willistoni</name>
    <name type="common">Fruit fly</name>
    <dbReference type="NCBI Taxonomy" id="7260"/>
    <lineage>
        <taxon>Eukaryota</taxon>
        <taxon>Metazoa</taxon>
        <taxon>Ecdysozoa</taxon>
        <taxon>Arthropoda</taxon>
        <taxon>Hexapoda</taxon>
        <taxon>Insecta</taxon>
        <taxon>Pterygota</taxon>
        <taxon>Neoptera</taxon>
        <taxon>Endopterygota</taxon>
        <taxon>Diptera</taxon>
        <taxon>Brachycera</taxon>
        <taxon>Muscomorpha</taxon>
        <taxon>Ephydroidea</taxon>
        <taxon>Drosophilidae</taxon>
        <taxon>Drosophila</taxon>
        <taxon>Sophophora</taxon>
    </lineage>
</organism>
<keyword evidence="5" id="KW-1185">Reference proteome</keyword>
<dbReference type="PANTHER" id="PTHR14021:SF15">
    <property type="entry name" value="IRON-SULFUR CLUSTER CO-CHAPERONE PROTEIN HSCB"/>
    <property type="match status" value="1"/>
</dbReference>
<sequence length="232" mass="26891">MRKTTNFASCITRRSTYMHCRSCTTSAPLTHQAVDCWNCKKKIMHLQKMICSDCGHLQDVNTSINYFDLLSFPIKFELEPLQLTKRFRQLQTLVHPDKFSNKSDREQSNSSDWSSLINKAYKTLATPVDRGQYLLNLKGEQMPQDNSSLNAEFLMNMMERNEEVEEAADNAVLEQLNNQIIIDLEKNANTLSKHFEAKEFENIKKILVEMKYLLSIQQSIKKKQQSLITTIS</sequence>
<dbReference type="STRING" id="7260.B4MN80"/>
<dbReference type="AlphaFoldDB" id="B4MN80"/>
<dbReference type="FunCoup" id="B4MN80">
    <property type="interactions" value="433"/>
</dbReference>
<dbReference type="InterPro" id="IPR009073">
    <property type="entry name" value="HscB_oligo_C"/>
</dbReference>
<dbReference type="Gene3D" id="1.20.1280.20">
    <property type="entry name" value="HscB, C-terminal domain"/>
    <property type="match status" value="1"/>
</dbReference>
<gene>
    <name evidence="4" type="primary">Dwil\GK16550</name>
    <name evidence="4" type="ORF">Dwil_GK16550</name>
</gene>
<dbReference type="InParanoid" id="B4MN80"/>
<evidence type="ECO:0000256" key="1">
    <source>
        <dbReference type="ARBA" id="ARBA00010476"/>
    </source>
</evidence>
<keyword evidence="2" id="KW-0143">Chaperone</keyword>
<dbReference type="Gene3D" id="1.10.287.110">
    <property type="entry name" value="DnaJ domain"/>
    <property type="match status" value="1"/>
</dbReference>
<proteinExistence type="inferred from homology"/>
<dbReference type="Pfam" id="PF07743">
    <property type="entry name" value="HSCB_C"/>
    <property type="match status" value="1"/>
</dbReference>
<feature type="domain" description="J" evidence="3">
    <location>
        <begin position="65"/>
        <end position="137"/>
    </location>
</feature>
<evidence type="ECO:0000256" key="2">
    <source>
        <dbReference type="ARBA" id="ARBA00023186"/>
    </source>
</evidence>
<dbReference type="eggNOG" id="KOG3192">
    <property type="taxonomic scope" value="Eukaryota"/>
</dbReference>
<dbReference type="EMBL" id="CH963847">
    <property type="protein sequence ID" value="EDW73636.2"/>
    <property type="molecule type" value="Genomic_DNA"/>
</dbReference>
<dbReference type="InterPro" id="IPR036869">
    <property type="entry name" value="J_dom_sf"/>
</dbReference>
<dbReference type="OrthoDB" id="448954at2759"/>
<dbReference type="PANTHER" id="PTHR14021">
    <property type="entry name" value="IRON-SULFUR CLUSTER CO-CHAPERONE PROTEIN HSCB"/>
    <property type="match status" value="1"/>
</dbReference>
<dbReference type="SUPFAM" id="SSF46565">
    <property type="entry name" value="Chaperone J-domain"/>
    <property type="match status" value="1"/>
</dbReference>
<dbReference type="SUPFAM" id="SSF47144">
    <property type="entry name" value="HSC20 (HSCB), C-terminal oligomerisation domain"/>
    <property type="match status" value="1"/>
</dbReference>
<accession>B4MN80</accession>
<dbReference type="HAMAP" id="MF_00682">
    <property type="entry name" value="HscB"/>
    <property type="match status" value="1"/>
</dbReference>
<dbReference type="SMR" id="B4MN80"/>
<dbReference type="GO" id="GO:0044571">
    <property type="term" value="P:[2Fe-2S] cluster assembly"/>
    <property type="evidence" value="ECO:0007669"/>
    <property type="project" value="InterPro"/>
</dbReference>
<dbReference type="GO" id="GO:0051087">
    <property type="term" value="F:protein-folding chaperone binding"/>
    <property type="evidence" value="ECO:0007669"/>
    <property type="project" value="InterPro"/>
</dbReference>
<dbReference type="InterPro" id="IPR036386">
    <property type="entry name" value="HscB_C_sf"/>
</dbReference>
<dbReference type="KEGG" id="dwi:6638674"/>
<dbReference type="GO" id="GO:0005739">
    <property type="term" value="C:mitochondrion"/>
    <property type="evidence" value="ECO:0007669"/>
    <property type="project" value="EnsemblMetazoa"/>
</dbReference>
<evidence type="ECO:0000313" key="5">
    <source>
        <dbReference type="Proteomes" id="UP000007798"/>
    </source>
</evidence>
<evidence type="ECO:0000259" key="3">
    <source>
        <dbReference type="PROSITE" id="PS50076"/>
    </source>
</evidence>
<evidence type="ECO:0000313" key="4">
    <source>
        <dbReference type="EMBL" id="EDW73636.2"/>
    </source>
</evidence>
<dbReference type="InterPro" id="IPR004640">
    <property type="entry name" value="HscB"/>
</dbReference>
<dbReference type="CDD" id="cd06257">
    <property type="entry name" value="DnaJ"/>
    <property type="match status" value="1"/>
</dbReference>
<dbReference type="NCBIfam" id="TIGR00714">
    <property type="entry name" value="hscB"/>
    <property type="match status" value="1"/>
</dbReference>
<dbReference type="SMART" id="SM00271">
    <property type="entry name" value="DnaJ"/>
    <property type="match status" value="1"/>
</dbReference>
<protein>
    <recommendedName>
        <fullName evidence="3">J domain-containing protein</fullName>
    </recommendedName>
</protein>
<dbReference type="GO" id="GO:0001671">
    <property type="term" value="F:ATPase activator activity"/>
    <property type="evidence" value="ECO:0007669"/>
    <property type="project" value="InterPro"/>
</dbReference>
<dbReference type="InterPro" id="IPR001623">
    <property type="entry name" value="DnaJ_domain"/>
</dbReference>
<dbReference type="PROSITE" id="PS50076">
    <property type="entry name" value="DNAJ_2"/>
    <property type="match status" value="1"/>
</dbReference>
<dbReference type="Proteomes" id="UP000007798">
    <property type="component" value="Unassembled WGS sequence"/>
</dbReference>
<dbReference type="eggNOG" id="KOG3046">
    <property type="taxonomic scope" value="Eukaryota"/>
</dbReference>
<dbReference type="GO" id="GO:0051259">
    <property type="term" value="P:protein complex oligomerization"/>
    <property type="evidence" value="ECO:0007669"/>
    <property type="project" value="InterPro"/>
</dbReference>